<sequence>MSEPAWKRLGLKIKETVENDPLGITKVNVIKKRKAEPGPNTEKKPPKRKKLPKNERPPPPEKDQLKYLRQYHEDRANWKFSKAKQTWILKNLKNIPQEYDEALKAYIASIQGGSRDRVRDEMMAVVDKWNNAARQALEDMQKEPEGAEESQEEKDEKDENAEANDDTKEKEEEKEEKKGAVDEDIPEYDFVMRAKALVEIITGEQVSVEGMAEESVKEGDKQDSDGQKDAEREHPMIVEEVDVQEYVGDEDEQLEVNVKSEGTVAVEETKEKQKTSKKTKKEKKAKKEKKDKSKEQA</sequence>
<gene>
    <name evidence="3" type="ORF">KL928_005176</name>
</gene>
<dbReference type="PANTHER" id="PTHR22306">
    <property type="entry name" value="CHROMOSOME 7 OPEN READING FRAME 50"/>
    <property type="match status" value="1"/>
</dbReference>
<reference evidence="3" key="1">
    <citation type="journal article" date="2021" name="G3 (Bethesda)">
        <title>Genomic diversity, chromosomal rearrangements, and interspecies hybridization in the ogataea polymorpha species complex.</title>
        <authorList>
            <person name="Hanson S.J."/>
            <person name="Cinneide E.O."/>
            <person name="Salzberg L.I."/>
            <person name="Wolfe K.H."/>
            <person name="McGowan J."/>
            <person name="Fitzpatrick D.A."/>
            <person name="Matlin K."/>
        </authorList>
    </citation>
    <scope>NUCLEOTIDE SEQUENCE</scope>
    <source>
        <strain evidence="3">61-244</strain>
    </source>
</reference>
<feature type="compositionally biased region" description="Acidic residues" evidence="1">
    <location>
        <begin position="239"/>
        <end position="254"/>
    </location>
</feature>
<feature type="region of interest" description="Disordered" evidence="1">
    <location>
        <begin position="202"/>
        <end position="297"/>
    </location>
</feature>
<feature type="compositionally biased region" description="Basic residues" evidence="1">
    <location>
        <begin position="275"/>
        <end position="287"/>
    </location>
</feature>
<dbReference type="EMBL" id="JAHLUX010000013">
    <property type="protein sequence ID" value="KAG7815837.1"/>
    <property type="molecule type" value="Genomic_DNA"/>
</dbReference>
<dbReference type="Pfam" id="PF10180">
    <property type="entry name" value="WKF"/>
    <property type="match status" value="1"/>
</dbReference>
<dbReference type="RefSeq" id="XP_043057416.1">
    <property type="nucleotide sequence ID" value="XM_043205956.1"/>
</dbReference>
<proteinExistence type="predicted"/>
<organism evidence="3 4">
    <name type="scientific">Pichia angusta</name>
    <name type="common">Yeast</name>
    <name type="synonym">Hansenula polymorpha</name>
    <dbReference type="NCBI Taxonomy" id="870730"/>
    <lineage>
        <taxon>Eukaryota</taxon>
        <taxon>Fungi</taxon>
        <taxon>Dikarya</taxon>
        <taxon>Ascomycota</taxon>
        <taxon>Saccharomycotina</taxon>
        <taxon>Pichiomycetes</taxon>
        <taxon>Pichiales</taxon>
        <taxon>Pichiaceae</taxon>
        <taxon>Ogataea</taxon>
    </lineage>
</organism>
<dbReference type="InterPro" id="IPR019327">
    <property type="entry name" value="WKF"/>
</dbReference>
<feature type="region of interest" description="Disordered" evidence="1">
    <location>
        <begin position="134"/>
        <end position="188"/>
    </location>
</feature>
<comment type="caution">
    <text evidence="3">The sequence shown here is derived from an EMBL/GenBank/DDBJ whole genome shotgun (WGS) entry which is preliminary data.</text>
</comment>
<evidence type="ECO:0000313" key="3">
    <source>
        <dbReference type="EMBL" id="KAG7815837.1"/>
    </source>
</evidence>
<dbReference type="AlphaFoldDB" id="A0AAN6DB96"/>
<feature type="compositionally biased region" description="Basic and acidic residues" evidence="1">
    <location>
        <begin position="214"/>
        <end position="237"/>
    </location>
</feature>
<evidence type="ECO:0000256" key="1">
    <source>
        <dbReference type="SAM" id="MobiDB-lite"/>
    </source>
</evidence>
<feature type="compositionally biased region" description="Basic and acidic residues" evidence="1">
    <location>
        <begin position="136"/>
        <end position="145"/>
    </location>
</feature>
<feature type="compositionally biased region" description="Basic and acidic residues" evidence="1">
    <location>
        <begin position="165"/>
        <end position="181"/>
    </location>
</feature>
<dbReference type="GeneID" id="66129227"/>
<evidence type="ECO:0000259" key="2">
    <source>
        <dbReference type="Pfam" id="PF10180"/>
    </source>
</evidence>
<feature type="region of interest" description="Disordered" evidence="1">
    <location>
        <begin position="24"/>
        <end position="64"/>
    </location>
</feature>
<feature type="compositionally biased region" description="Basic and acidic residues" evidence="1">
    <location>
        <begin position="52"/>
        <end position="64"/>
    </location>
</feature>
<accession>A0AAN6DB96</accession>
<feature type="compositionally biased region" description="Acidic residues" evidence="1">
    <location>
        <begin position="146"/>
        <end position="164"/>
    </location>
</feature>
<evidence type="ECO:0000313" key="4">
    <source>
        <dbReference type="Proteomes" id="UP001196530"/>
    </source>
</evidence>
<name>A0AAN6DB96_PICAN</name>
<dbReference type="PANTHER" id="PTHR22306:SF2">
    <property type="entry name" value="CHROMOSOME 7 OPEN READING FRAME 50"/>
    <property type="match status" value="1"/>
</dbReference>
<protein>
    <recommendedName>
        <fullName evidence="2">WKF domain-containing protein</fullName>
    </recommendedName>
</protein>
<dbReference type="Proteomes" id="UP001196530">
    <property type="component" value="Unassembled WGS sequence"/>
</dbReference>
<feature type="compositionally biased region" description="Basic and acidic residues" evidence="1">
    <location>
        <begin position="288"/>
        <end position="297"/>
    </location>
</feature>
<feature type="domain" description="WKF" evidence="2">
    <location>
        <begin position="66"/>
        <end position="124"/>
    </location>
</feature>